<dbReference type="KEGG" id="vg:80540059"/>
<proteinExistence type="predicted"/>
<organism evidence="1 2">
    <name type="scientific">macacine gammaherpesvirus 13</name>
    <dbReference type="NCBI Taxonomy" id="2341050"/>
    <lineage>
        <taxon>Viruses</taxon>
        <taxon>Duplodnaviria</taxon>
        <taxon>Heunggongvirae</taxon>
        <taxon>Peploviricota</taxon>
        <taxon>Herviviricetes</taxon>
        <taxon>Herpesvirales</taxon>
        <taxon>Orthoherpesviridae</taxon>
        <taxon>Gammaherpesvirinae</taxon>
        <taxon>Lymphocryptovirus</taxon>
        <taxon>Lymphocryptovirus macacinegamma13</taxon>
    </lineage>
</organism>
<dbReference type="Pfam" id="PF04793">
    <property type="entry name" value="Herpes_BBRF1"/>
    <property type="match status" value="1"/>
</dbReference>
<evidence type="ECO:0008006" key="3">
    <source>
        <dbReference type="Google" id="ProtNLM"/>
    </source>
</evidence>
<name>A0A3G1T4E8_9GAMA</name>
<dbReference type="Proteomes" id="UP001142452">
    <property type="component" value="Segment"/>
</dbReference>
<evidence type="ECO:0000313" key="1">
    <source>
        <dbReference type="EMBL" id="AYA49826.1"/>
    </source>
</evidence>
<dbReference type="InterPro" id="IPR006878">
    <property type="entry name" value="Herpes_BBRF1"/>
</dbReference>
<accession>A0A3G1T4E8</accession>
<reference evidence="1" key="1">
    <citation type="journal article" date="2018" name="Med. Microbiol. Immunol.">
        <title>Macaca arctoides gammaherpesvirus 1 (strain herpesvirus Macaca arctoides): virus sequence, phylogeny and characterisation of virus-transformed macaque and rabbit cell lines.</title>
        <authorList>
            <person name="Krumbholz A."/>
            <person name="Roempke J."/>
            <person name="Liehr T."/>
            <person name="Groth M."/>
            <person name="Meerbach A."/>
            <person name="Schacke M."/>
            <person name="Maschkowitz G."/>
            <person name="Fickenscher H."/>
            <person name="Klapper W."/>
            <person name="Sauerbrei A."/>
            <person name="Wutzler P."/>
            <person name="Zell R."/>
        </authorList>
    </citation>
    <scope>NUCLEOTIDE SEQUENCE</scope>
    <source>
        <strain evidence="1">HVMA</strain>
    </source>
</reference>
<protein>
    <recommendedName>
        <fullName evidence="3">BRRF1</fullName>
    </recommendedName>
</protein>
<dbReference type="EMBL" id="MG471437">
    <property type="protein sequence ID" value="AYA49826.1"/>
    <property type="molecule type" value="Genomic_DNA"/>
</dbReference>
<sequence>MASNRGNIRPLKSFLHELYLKHYPEVGDVVHLLNTIGVDCDLPPSHPLLTAHRALFLARVLQAVQQHRLLEDAIVPKILKKLAYFLELLSYYSPKDEQRAIAEVLDHLTTNRDVGLDEKLWGLIRKLRQERHHASVNVVLPESDYTALSLQYYEGISLGMRKVVADVCRSGYASMPSMTAIHNLSHQLLMASGPSEEPCAWRGFFNQVVLWTVALCKFHRCLYYNYIQGSIATLTQLLHLEIKALCSWIISQEGMRIFHRSRPLLTLWESVAANQEVTDAIPLPDCSEYIDLLKHTKHVLESCSPVPYQ</sequence>
<dbReference type="GeneID" id="80540059"/>
<dbReference type="RefSeq" id="YP_010801352.1">
    <property type="nucleotide sequence ID" value="NC_076963.1"/>
</dbReference>
<gene>
    <name evidence="1" type="primary">BRRF1</name>
</gene>
<evidence type="ECO:0000313" key="2">
    <source>
        <dbReference type="Proteomes" id="UP001142452"/>
    </source>
</evidence>
<keyword evidence="2" id="KW-1185">Reference proteome</keyword>